<dbReference type="AlphaFoldDB" id="A0AAV6JKN4"/>
<accession>A0AAV6JKN4</accession>
<reference evidence="1" key="1">
    <citation type="submission" date="2020-08" db="EMBL/GenBank/DDBJ databases">
        <title>Plant Genome Project.</title>
        <authorList>
            <person name="Zhang R.-G."/>
        </authorList>
    </citation>
    <scope>NUCLEOTIDE SEQUENCE</scope>
    <source>
        <strain evidence="1">WSP0</strain>
        <tissue evidence="1">Leaf</tissue>
    </source>
</reference>
<keyword evidence="2" id="KW-1185">Reference proteome</keyword>
<dbReference type="EMBL" id="JACTNZ010000007">
    <property type="protein sequence ID" value="KAG5541253.1"/>
    <property type="molecule type" value="Genomic_DNA"/>
</dbReference>
<evidence type="ECO:0000313" key="2">
    <source>
        <dbReference type="Proteomes" id="UP000823749"/>
    </source>
</evidence>
<protein>
    <submittedName>
        <fullName evidence="1">Uncharacterized protein</fullName>
    </submittedName>
</protein>
<comment type="caution">
    <text evidence="1">The sequence shown here is derived from an EMBL/GenBank/DDBJ whole genome shotgun (WGS) entry which is preliminary data.</text>
</comment>
<evidence type="ECO:0000313" key="1">
    <source>
        <dbReference type="EMBL" id="KAG5541253.1"/>
    </source>
</evidence>
<sequence length="290" mass="33294">MKATTTAMKTMTITTTKRTKTTAMKKVTKKKHSRLRVFGQRSLWFQRTVRSITVRSSRFSRCSTGVFCWFVIWQRGEKICPIDLQRRSAQSSPSSGKGTGYGFADKVSLCHVLLTFTTCHSGSYNRMVVHVPFVRWDLDGDVSSANPRAGLYYLETAQVKGCQMATWLDGIIIIYHSFLRYSEQGVDHCWSLSPVDSVDVPQRLPQGIRRYFPYNGPPTWVLLKHGCRAWPVEIVGRRFCNGWSTFRELHGLKGGFKFILTAERRWIFDTVILDENEGEMVFDWIGPNLE</sequence>
<dbReference type="Proteomes" id="UP000823749">
    <property type="component" value="Chromosome 7"/>
</dbReference>
<gene>
    <name evidence="1" type="ORF">RHGRI_021183</name>
</gene>
<proteinExistence type="predicted"/>
<name>A0AAV6JKN4_9ERIC</name>
<organism evidence="1 2">
    <name type="scientific">Rhododendron griersonianum</name>
    <dbReference type="NCBI Taxonomy" id="479676"/>
    <lineage>
        <taxon>Eukaryota</taxon>
        <taxon>Viridiplantae</taxon>
        <taxon>Streptophyta</taxon>
        <taxon>Embryophyta</taxon>
        <taxon>Tracheophyta</taxon>
        <taxon>Spermatophyta</taxon>
        <taxon>Magnoliopsida</taxon>
        <taxon>eudicotyledons</taxon>
        <taxon>Gunneridae</taxon>
        <taxon>Pentapetalae</taxon>
        <taxon>asterids</taxon>
        <taxon>Ericales</taxon>
        <taxon>Ericaceae</taxon>
        <taxon>Ericoideae</taxon>
        <taxon>Rhodoreae</taxon>
        <taxon>Rhododendron</taxon>
    </lineage>
</organism>